<gene>
    <name evidence="1" type="ORF">DSO57_1028319</name>
</gene>
<organism evidence="1 2">
    <name type="scientific">Entomophthora muscae</name>
    <dbReference type="NCBI Taxonomy" id="34485"/>
    <lineage>
        <taxon>Eukaryota</taxon>
        <taxon>Fungi</taxon>
        <taxon>Fungi incertae sedis</taxon>
        <taxon>Zoopagomycota</taxon>
        <taxon>Entomophthoromycotina</taxon>
        <taxon>Entomophthoromycetes</taxon>
        <taxon>Entomophthorales</taxon>
        <taxon>Entomophthoraceae</taxon>
        <taxon>Entomophthora</taxon>
    </lineage>
</organism>
<proteinExistence type="predicted"/>
<name>A0ACC2U001_9FUNG</name>
<sequence length="85" mass="9983">MVLLFKSSLQNSKSKKFVHKWKGPYTIVGVEPYYNYRIMDQEGKELENPVNGRRLKKCPRFLHEGKCDMLDATGNKKHVNQLQRS</sequence>
<evidence type="ECO:0000313" key="1">
    <source>
        <dbReference type="EMBL" id="KAJ9080129.1"/>
    </source>
</evidence>
<accession>A0ACC2U001</accession>
<comment type="caution">
    <text evidence="1">The sequence shown here is derived from an EMBL/GenBank/DDBJ whole genome shotgun (WGS) entry which is preliminary data.</text>
</comment>
<protein>
    <submittedName>
        <fullName evidence="1">Uncharacterized protein</fullName>
    </submittedName>
</protein>
<dbReference type="EMBL" id="QTSX02001599">
    <property type="protein sequence ID" value="KAJ9080129.1"/>
    <property type="molecule type" value="Genomic_DNA"/>
</dbReference>
<keyword evidence="2" id="KW-1185">Reference proteome</keyword>
<evidence type="ECO:0000313" key="2">
    <source>
        <dbReference type="Proteomes" id="UP001165960"/>
    </source>
</evidence>
<dbReference type="Proteomes" id="UP001165960">
    <property type="component" value="Unassembled WGS sequence"/>
</dbReference>
<reference evidence="1" key="1">
    <citation type="submission" date="2022-04" db="EMBL/GenBank/DDBJ databases">
        <title>Genome of the entomopathogenic fungus Entomophthora muscae.</title>
        <authorList>
            <person name="Elya C."/>
            <person name="Lovett B.R."/>
            <person name="Lee E."/>
            <person name="Macias A.M."/>
            <person name="Hajek A.E."/>
            <person name="De Bivort B.L."/>
            <person name="Kasson M.T."/>
            <person name="De Fine Licht H.H."/>
            <person name="Stajich J.E."/>
        </authorList>
    </citation>
    <scope>NUCLEOTIDE SEQUENCE</scope>
    <source>
        <strain evidence="1">Berkeley</strain>
    </source>
</reference>